<dbReference type="NCBIfam" id="TIGR03505">
    <property type="entry name" value="FimV_core"/>
    <property type="match status" value="1"/>
</dbReference>
<feature type="transmembrane region" description="Helical" evidence="3">
    <location>
        <begin position="537"/>
        <end position="557"/>
    </location>
</feature>
<feature type="coiled-coil region" evidence="1">
    <location>
        <begin position="361"/>
        <end position="402"/>
    </location>
</feature>
<feature type="compositionally biased region" description="Acidic residues" evidence="2">
    <location>
        <begin position="887"/>
        <end position="905"/>
    </location>
</feature>
<feature type="compositionally biased region" description="Acidic residues" evidence="2">
    <location>
        <begin position="915"/>
        <end position="928"/>
    </location>
</feature>
<evidence type="ECO:0000259" key="4">
    <source>
        <dbReference type="Pfam" id="PF25800"/>
    </source>
</evidence>
<feature type="compositionally biased region" description="Acidic residues" evidence="2">
    <location>
        <begin position="794"/>
        <end position="847"/>
    </location>
</feature>
<dbReference type="InterPro" id="IPR057840">
    <property type="entry name" value="FimV_N"/>
</dbReference>
<feature type="region of interest" description="Disordered" evidence="2">
    <location>
        <begin position="887"/>
        <end position="928"/>
    </location>
</feature>
<evidence type="ECO:0000256" key="3">
    <source>
        <dbReference type="SAM" id="Phobius"/>
    </source>
</evidence>
<evidence type="ECO:0000313" key="5">
    <source>
        <dbReference type="EMBL" id="VAW54047.1"/>
    </source>
</evidence>
<dbReference type="Gene3D" id="1.25.40.10">
    <property type="entry name" value="Tetratricopeptide repeat domain"/>
    <property type="match status" value="1"/>
</dbReference>
<sequence>MRKLPSRKLLGAVIAAALLIPSSGFTLGLGEIEVNSALNQKLNADIELLSAAPEDSETIIVKLASRKQFTRAGLDRPYLLNDLRFKTEMINGVPHIKVSSSGPIREPFLNFLVEIDWPNGHLLREYTVLLDPPVFMTQPAAAPANQGGTPSNAGFRPTSGGSTNVVPVATPGMSASARPGSSAMAAPSTVNQVAPQSQPTWVPTPVMQQQASINQPVGSYKIKSGDTAWSLADAMRPDQSITVPQMMVAMLRANPESFINENINGLKRGYILRVPDYEQIASISSQEAQALVREQAALWRQYQQSQSGGQPVSAMEADMDDIEPGSGMDVGDDQSDAYLEIVSAGSGSSTMSGKDPTEMSARELRAELARAREKVETSLVEKEELQQRVETLQQHVDKMKGMLSIEDTEMAEVQSLGMPAESNITAEMTDDTMAEGEVMDGAEDSAMTTDEERVDMSDETAIAEAMMDEAVEEEAVDGEMTDGEEAVFVDESEANSDEMSDAMMEEAPAQVVPDTQIAPQIDTAPQDPISKLLNNPMMLAAAGGGLLLIAALIGLIIKRRKKPAEEAAAVSNGFDDLESLADDIAEETADDEVKDVVNDVEDAAEDFDSDSTMILDSAEDTIIAEADESAAEDDEPRDDVIAEADVYLAYGIYQQAEELLTQAIADNPDRDDYRVKLAETHYAGKDSGAFVKAASDLKLRVKESSPSWKKVAVMGQDLCADNPMFQGSLIGNVTDVDALTADAPEMDFDLGLDDEDTGDSSDLDLSLGDDPLELPDDDNSDPVDELAFDLNEAGAEDEAADSEDEFSLDIDASELDIETEEDTTATDSGDSEEIDLSDLDIGLDDVTDSSAEIDLDFGLDDVKEEPAEEEDISLDLTDVALDMDLELDDSASLDDVPEAAVEEQPAESVAASPELSDDDEEDFDLSSLDDVDEISTKLDLARAYLDMGDHEGTKGILEEVLADGNDEQKQEANDLMAKLD</sequence>
<dbReference type="NCBIfam" id="TIGR03504">
    <property type="entry name" value="FimV_Cterm"/>
    <property type="match status" value="1"/>
</dbReference>
<feature type="domain" description="FimV N-terminal" evidence="4">
    <location>
        <begin position="27"/>
        <end position="133"/>
    </location>
</feature>
<reference evidence="5" key="1">
    <citation type="submission" date="2018-06" db="EMBL/GenBank/DDBJ databases">
        <authorList>
            <person name="Zhirakovskaya E."/>
        </authorList>
    </citation>
    <scope>NUCLEOTIDE SEQUENCE</scope>
</reference>
<name>A0A3B0WTR7_9ZZZZ</name>
<proteinExistence type="predicted"/>
<organism evidence="5">
    <name type="scientific">hydrothermal vent metagenome</name>
    <dbReference type="NCBI Taxonomy" id="652676"/>
    <lineage>
        <taxon>unclassified sequences</taxon>
        <taxon>metagenomes</taxon>
        <taxon>ecological metagenomes</taxon>
    </lineage>
</organism>
<protein>
    <recommendedName>
        <fullName evidence="4">FimV N-terminal domain-containing protein</fullName>
    </recommendedName>
</protein>
<dbReference type="EMBL" id="UOFE01000036">
    <property type="protein sequence ID" value="VAW54047.1"/>
    <property type="molecule type" value="Genomic_DNA"/>
</dbReference>
<dbReference type="InterPro" id="IPR011990">
    <property type="entry name" value="TPR-like_helical_dom_sf"/>
</dbReference>
<feature type="compositionally biased region" description="Acidic residues" evidence="2">
    <location>
        <begin position="747"/>
        <end position="762"/>
    </location>
</feature>
<accession>A0A3B0WTR7</accession>
<keyword evidence="1" id="KW-0175">Coiled coil</keyword>
<evidence type="ECO:0000256" key="2">
    <source>
        <dbReference type="SAM" id="MobiDB-lite"/>
    </source>
</evidence>
<keyword evidence="3" id="KW-0472">Membrane</keyword>
<feature type="region of interest" description="Disordered" evidence="2">
    <location>
        <begin position="747"/>
        <end position="847"/>
    </location>
</feature>
<dbReference type="Pfam" id="PF25800">
    <property type="entry name" value="FimV_N"/>
    <property type="match status" value="1"/>
</dbReference>
<dbReference type="InterPro" id="IPR020011">
    <property type="entry name" value="FimV_C"/>
</dbReference>
<keyword evidence="3" id="KW-0812">Transmembrane</keyword>
<feature type="compositionally biased region" description="Acidic residues" evidence="2">
    <location>
        <begin position="770"/>
        <end position="787"/>
    </location>
</feature>
<dbReference type="Gene3D" id="1.20.58.2200">
    <property type="match status" value="1"/>
</dbReference>
<dbReference type="InterPro" id="IPR038440">
    <property type="entry name" value="FimV_C_sf"/>
</dbReference>
<dbReference type="InterPro" id="IPR020012">
    <property type="entry name" value="LysM_FimV"/>
</dbReference>
<evidence type="ECO:0000256" key="1">
    <source>
        <dbReference type="SAM" id="Coils"/>
    </source>
</evidence>
<keyword evidence="3" id="KW-1133">Transmembrane helix</keyword>
<gene>
    <name evidence="5" type="ORF">MNBD_GAMMA05-1655</name>
</gene>
<dbReference type="AlphaFoldDB" id="A0A3B0WTR7"/>